<sequence>MFACPNPVRHNLRCHAKACFRNIDRRCVSCTRSDGKLFNLSCLKAKTKVRETVFRNMLFAGDSALATHSEQHLQSLMDRLPATTKKVRHDYQHQEDKRDGPGY</sequence>
<comment type="caution">
    <text evidence="2">The sequence shown here is derived from an EMBL/GenBank/DDBJ whole genome shotgun (WGS) entry which is preliminary data.</text>
</comment>
<dbReference type="Proteomes" id="UP001152320">
    <property type="component" value="Chromosome 2"/>
</dbReference>
<evidence type="ECO:0000256" key="1">
    <source>
        <dbReference type="SAM" id="MobiDB-lite"/>
    </source>
</evidence>
<dbReference type="AlphaFoldDB" id="A0A9Q1HJI2"/>
<gene>
    <name evidence="2" type="ORF">HOLleu_06355</name>
</gene>
<accession>A0A9Q1HJI2</accession>
<dbReference type="OrthoDB" id="425681at2759"/>
<feature type="region of interest" description="Disordered" evidence="1">
    <location>
        <begin position="84"/>
        <end position="103"/>
    </location>
</feature>
<keyword evidence="3" id="KW-1185">Reference proteome</keyword>
<proteinExistence type="predicted"/>
<dbReference type="EMBL" id="JAIZAY010000002">
    <property type="protein sequence ID" value="KAJ8047371.1"/>
    <property type="molecule type" value="Genomic_DNA"/>
</dbReference>
<organism evidence="2 3">
    <name type="scientific">Holothuria leucospilota</name>
    <name type="common">Black long sea cucumber</name>
    <name type="synonym">Mertensiothuria leucospilota</name>
    <dbReference type="NCBI Taxonomy" id="206669"/>
    <lineage>
        <taxon>Eukaryota</taxon>
        <taxon>Metazoa</taxon>
        <taxon>Echinodermata</taxon>
        <taxon>Eleutherozoa</taxon>
        <taxon>Echinozoa</taxon>
        <taxon>Holothuroidea</taxon>
        <taxon>Aspidochirotacea</taxon>
        <taxon>Aspidochirotida</taxon>
        <taxon>Holothuriidae</taxon>
        <taxon>Holothuria</taxon>
    </lineage>
</organism>
<evidence type="ECO:0000313" key="3">
    <source>
        <dbReference type="Proteomes" id="UP001152320"/>
    </source>
</evidence>
<feature type="compositionally biased region" description="Basic and acidic residues" evidence="1">
    <location>
        <begin position="89"/>
        <end position="103"/>
    </location>
</feature>
<name>A0A9Q1HJI2_HOLLE</name>
<protein>
    <submittedName>
        <fullName evidence="2">Uncharacterized protein</fullName>
    </submittedName>
</protein>
<evidence type="ECO:0000313" key="2">
    <source>
        <dbReference type="EMBL" id="KAJ8047371.1"/>
    </source>
</evidence>
<reference evidence="2" key="1">
    <citation type="submission" date="2021-10" db="EMBL/GenBank/DDBJ databases">
        <title>Tropical sea cucumber genome reveals ecological adaptation and Cuvierian tubules defense mechanism.</title>
        <authorList>
            <person name="Chen T."/>
        </authorList>
    </citation>
    <scope>NUCLEOTIDE SEQUENCE</scope>
    <source>
        <strain evidence="2">Nanhai2018</strain>
        <tissue evidence="2">Muscle</tissue>
    </source>
</reference>